<protein>
    <recommendedName>
        <fullName evidence="2">1-phosphatidylinositol-4-phosphate 5-kinase</fullName>
        <ecNumber evidence="2">2.7.1.68</ecNumber>
    </recommendedName>
    <alternativeName>
        <fullName evidence="10">1-phosphatidylinositol 4-phosphate kinase</fullName>
    </alternativeName>
    <alternativeName>
        <fullName evidence="8">Diphosphoinositide kinase</fullName>
    </alternativeName>
    <alternativeName>
        <fullName evidence="9">PIP5K</fullName>
    </alternativeName>
</protein>
<dbReference type="Gene3D" id="3.30.810.10">
    <property type="entry name" value="2-Layer Sandwich"/>
    <property type="match status" value="1"/>
</dbReference>
<keyword evidence="6 11" id="KW-0418">Kinase</keyword>
<evidence type="ECO:0000313" key="14">
    <source>
        <dbReference type="EMBL" id="GMM56407.1"/>
    </source>
</evidence>
<proteinExistence type="predicted"/>
<dbReference type="AlphaFoldDB" id="A0AAV5S0E0"/>
<organism evidence="14 15">
    <name type="scientific">Maudiozyma humilis</name>
    <name type="common">Sour dough yeast</name>
    <name type="synonym">Kazachstania humilis</name>
    <dbReference type="NCBI Taxonomy" id="51915"/>
    <lineage>
        <taxon>Eukaryota</taxon>
        <taxon>Fungi</taxon>
        <taxon>Dikarya</taxon>
        <taxon>Ascomycota</taxon>
        <taxon>Saccharomycotina</taxon>
        <taxon>Saccharomycetes</taxon>
        <taxon>Saccharomycetales</taxon>
        <taxon>Saccharomycetaceae</taxon>
        <taxon>Maudiozyma</taxon>
    </lineage>
</organism>
<keyword evidence="3" id="KW-0597">Phosphoprotein</keyword>
<dbReference type="EMBL" id="BTGD01000008">
    <property type="protein sequence ID" value="GMM56407.1"/>
    <property type="molecule type" value="Genomic_DNA"/>
</dbReference>
<comment type="caution">
    <text evidence="14">The sequence shown here is derived from an EMBL/GenBank/DDBJ whole genome shotgun (WGS) entry which is preliminary data.</text>
</comment>
<name>A0AAV5S0E0_MAUHU</name>
<evidence type="ECO:0000256" key="6">
    <source>
        <dbReference type="ARBA" id="ARBA00022777"/>
    </source>
</evidence>
<feature type="region of interest" description="Disordered" evidence="12">
    <location>
        <begin position="79"/>
        <end position="109"/>
    </location>
</feature>
<evidence type="ECO:0000256" key="3">
    <source>
        <dbReference type="ARBA" id="ARBA00022553"/>
    </source>
</evidence>
<dbReference type="GO" id="GO:0005886">
    <property type="term" value="C:plasma membrane"/>
    <property type="evidence" value="ECO:0007669"/>
    <property type="project" value="TreeGrafter"/>
</dbReference>
<reference evidence="14 15" key="1">
    <citation type="journal article" date="2023" name="Elife">
        <title>Identification of key yeast species and microbe-microbe interactions impacting larval growth of Drosophila in the wild.</title>
        <authorList>
            <person name="Mure A."/>
            <person name="Sugiura Y."/>
            <person name="Maeda R."/>
            <person name="Honda K."/>
            <person name="Sakurai N."/>
            <person name="Takahashi Y."/>
            <person name="Watada M."/>
            <person name="Katoh T."/>
            <person name="Gotoh A."/>
            <person name="Gotoh Y."/>
            <person name="Taniguchi I."/>
            <person name="Nakamura K."/>
            <person name="Hayashi T."/>
            <person name="Katayama T."/>
            <person name="Uemura T."/>
            <person name="Hattori Y."/>
        </authorList>
    </citation>
    <scope>NUCLEOTIDE SEQUENCE [LARGE SCALE GENOMIC DNA]</scope>
    <source>
        <strain evidence="14 15">KH-74</strain>
    </source>
</reference>
<dbReference type="GO" id="GO:0005524">
    <property type="term" value="F:ATP binding"/>
    <property type="evidence" value="ECO:0007669"/>
    <property type="project" value="UniProtKB-UniRule"/>
</dbReference>
<evidence type="ECO:0000256" key="4">
    <source>
        <dbReference type="ARBA" id="ARBA00022679"/>
    </source>
</evidence>
<dbReference type="SMART" id="SM00330">
    <property type="entry name" value="PIPKc"/>
    <property type="match status" value="1"/>
</dbReference>
<feature type="compositionally biased region" description="Basic residues" evidence="12">
    <location>
        <begin position="82"/>
        <end position="92"/>
    </location>
</feature>
<dbReference type="Pfam" id="PF01504">
    <property type="entry name" value="PIP5K"/>
    <property type="match status" value="1"/>
</dbReference>
<feature type="domain" description="PIPK" evidence="13">
    <location>
        <begin position="263"/>
        <end position="702"/>
    </location>
</feature>
<evidence type="ECO:0000256" key="8">
    <source>
        <dbReference type="ARBA" id="ARBA00078403"/>
    </source>
</evidence>
<dbReference type="InterPro" id="IPR027484">
    <property type="entry name" value="PInositol-4-P-5-kinase_N"/>
</dbReference>
<keyword evidence="4 11" id="KW-0808">Transferase</keyword>
<accession>A0AAV5S0E0</accession>
<comment type="catalytic activity">
    <reaction evidence="1">
        <text>a 1,2-diacyl-sn-glycero-3-phospho-(1D-myo-inositol 4-phosphate) + ATP = a 1,2-diacyl-sn-glycero-3-phospho-(1D-myo-inositol-4,5-bisphosphate) + ADP + H(+)</text>
        <dbReference type="Rhea" id="RHEA:14425"/>
        <dbReference type="ChEBI" id="CHEBI:15378"/>
        <dbReference type="ChEBI" id="CHEBI:30616"/>
        <dbReference type="ChEBI" id="CHEBI:58178"/>
        <dbReference type="ChEBI" id="CHEBI:58456"/>
        <dbReference type="ChEBI" id="CHEBI:456216"/>
        <dbReference type="EC" id="2.7.1.68"/>
    </reaction>
</comment>
<evidence type="ECO:0000313" key="15">
    <source>
        <dbReference type="Proteomes" id="UP001377567"/>
    </source>
</evidence>
<evidence type="ECO:0000259" key="13">
    <source>
        <dbReference type="PROSITE" id="PS51455"/>
    </source>
</evidence>
<dbReference type="GO" id="GO:0046854">
    <property type="term" value="P:phosphatidylinositol phosphate biosynthetic process"/>
    <property type="evidence" value="ECO:0007669"/>
    <property type="project" value="UniProtKB-ARBA"/>
</dbReference>
<dbReference type="PANTHER" id="PTHR23086">
    <property type="entry name" value="PHOSPHATIDYLINOSITOL-4-PHOSPHATE 5-KINASE"/>
    <property type="match status" value="1"/>
</dbReference>
<keyword evidence="15" id="KW-1185">Reference proteome</keyword>
<dbReference type="InterPro" id="IPR027483">
    <property type="entry name" value="PInositol-4-P-4/5-kinase_C_sf"/>
</dbReference>
<dbReference type="InterPro" id="IPR023610">
    <property type="entry name" value="PInositol-4/5-P-5/4-kinase"/>
</dbReference>
<dbReference type="PANTHER" id="PTHR23086:SF8">
    <property type="entry name" value="PHOSPHATIDYLINOSITOL 5-PHOSPHATE 4-KINASE, ISOFORM A"/>
    <property type="match status" value="1"/>
</dbReference>
<evidence type="ECO:0000256" key="11">
    <source>
        <dbReference type="PROSITE-ProRule" id="PRU00781"/>
    </source>
</evidence>
<keyword evidence="7 11" id="KW-0067">ATP-binding</keyword>
<evidence type="ECO:0000256" key="12">
    <source>
        <dbReference type="SAM" id="MobiDB-lite"/>
    </source>
</evidence>
<dbReference type="Gene3D" id="3.30.800.10">
    <property type="entry name" value="Phosphatidylinositol Phosphate Kinase II Beta"/>
    <property type="match status" value="1"/>
</dbReference>
<dbReference type="EC" id="2.7.1.68" evidence="2"/>
<evidence type="ECO:0000256" key="2">
    <source>
        <dbReference type="ARBA" id="ARBA00012172"/>
    </source>
</evidence>
<dbReference type="PROSITE" id="PS51455">
    <property type="entry name" value="PIPK"/>
    <property type="match status" value="1"/>
</dbReference>
<evidence type="ECO:0000256" key="9">
    <source>
        <dbReference type="ARBA" id="ARBA00080374"/>
    </source>
</evidence>
<dbReference type="CDD" id="cd17303">
    <property type="entry name" value="PIPKc_PIP5K_yeast_like"/>
    <property type="match status" value="1"/>
</dbReference>
<keyword evidence="5 11" id="KW-0547">Nucleotide-binding</keyword>
<dbReference type="GO" id="GO:0016308">
    <property type="term" value="F:1-phosphatidylinositol-4-phosphate 5-kinase activity"/>
    <property type="evidence" value="ECO:0007669"/>
    <property type="project" value="UniProtKB-EC"/>
</dbReference>
<dbReference type="SUPFAM" id="SSF56104">
    <property type="entry name" value="SAICAR synthase-like"/>
    <property type="match status" value="1"/>
</dbReference>
<feature type="region of interest" description="Disordered" evidence="12">
    <location>
        <begin position="177"/>
        <end position="249"/>
    </location>
</feature>
<evidence type="ECO:0000256" key="10">
    <source>
        <dbReference type="ARBA" id="ARBA00082306"/>
    </source>
</evidence>
<evidence type="ECO:0000256" key="7">
    <source>
        <dbReference type="ARBA" id="ARBA00022840"/>
    </source>
</evidence>
<evidence type="ECO:0000256" key="1">
    <source>
        <dbReference type="ARBA" id="ARBA00000444"/>
    </source>
</evidence>
<dbReference type="InterPro" id="IPR002498">
    <property type="entry name" value="PInositol-4-P-4/5-kinase_core"/>
</dbReference>
<dbReference type="Proteomes" id="UP001377567">
    <property type="component" value="Unassembled WGS sequence"/>
</dbReference>
<sequence>MGSPKLMNSDLSTPTSVEEYGAAAALSNAKADAHTITNATDPAPLDPLATHRNSTASLVFSPSFIHDADDGSVVLNTIASRRSSRSRNNKRNSAHDTHRASIPFHASKHSQIIPAAHNGGRRSASFSGEDSSDVSGLDATVSAGMRHLSINSLPATTNTSSHGVAHRGALASHIRQRKSYSIPADTSLSPTEASGKLRRRRKQQQQKQQRGLLHDAANAAGSPKQSATANRERSKMRSALTSKKAMKRRRKAHLIDDDRVLIGNKVSEGHVNFIIAYNMLTGIRVSVSRCSGIMKPLTDQDFRFTKKLAFDYHGNELTPSSQYAFKFKDYCPEVFRELRALFGLDPADYLVSLTSKYILSELNSPGKSGSFFYYSRDYKYIIKTIHRAEHIHLRKHLREYYTHVKQNPDTLLCQFYGLHRVKMPISFQNKIKHRKIYFIVMNNLFPPHLDIHRTYDLKGSTWGRRTAVDQRAMDEPGSTYRPVLKDLNWLESKERILFGPAKKKKFLEQLRKDISLLSRLNIMDYSLLVGIHDLNKSAALISDAEEEDVPEDMLEPSLHDENIIEPGEQPPMDAGNPLEQPADELVQEGVQLNNDTIEEIDPLDDAPLVATKKKHVTKGYEVNRVVSHFFKDYEGGIASSDTHDNDGRYIYYIGIIDCMTNYSIVKKLETFWRSLSHDRKVVSAIPPRDYGQRLYSFVGDSVDTKDFEPYKDDPTQKNFKDHA</sequence>
<feature type="region of interest" description="Disordered" evidence="12">
    <location>
        <begin position="118"/>
        <end position="137"/>
    </location>
</feature>
<evidence type="ECO:0000256" key="5">
    <source>
        <dbReference type="ARBA" id="ARBA00022741"/>
    </source>
</evidence>
<gene>
    <name evidence="14" type="ORF">DAKH74_030230</name>
</gene>
<dbReference type="FunFam" id="3.30.800.10:FF:000009">
    <property type="entry name" value="Phosphatidylinositol 4-phosphate 5-kinase its3"/>
    <property type="match status" value="1"/>
</dbReference>